<evidence type="ECO:0000256" key="8">
    <source>
        <dbReference type="SAM" id="Phobius"/>
    </source>
</evidence>
<comment type="subcellular location">
    <subcellularLocation>
        <location evidence="1">Cell membrane</location>
        <topology evidence="1">Multi-pass membrane protein</topology>
    </subcellularLocation>
</comment>
<feature type="transmembrane region" description="Helical" evidence="8">
    <location>
        <begin position="144"/>
        <end position="167"/>
    </location>
</feature>
<dbReference type="Pfam" id="PF07690">
    <property type="entry name" value="MFS_1"/>
    <property type="match status" value="1"/>
</dbReference>
<feature type="transmembrane region" description="Helical" evidence="8">
    <location>
        <begin position="9"/>
        <end position="34"/>
    </location>
</feature>
<keyword evidence="6 8" id="KW-1133">Transmembrane helix</keyword>
<keyword evidence="11" id="KW-1185">Reference proteome</keyword>
<evidence type="ECO:0000256" key="4">
    <source>
        <dbReference type="ARBA" id="ARBA00022692"/>
    </source>
</evidence>
<feature type="transmembrane region" description="Helical" evidence="8">
    <location>
        <begin position="366"/>
        <end position="385"/>
    </location>
</feature>
<dbReference type="RefSeq" id="WP_148338789.1">
    <property type="nucleotide sequence ID" value="NZ_LR699119.1"/>
</dbReference>
<feature type="transmembrane region" description="Helical" evidence="8">
    <location>
        <begin position="268"/>
        <end position="288"/>
    </location>
</feature>
<keyword evidence="5" id="KW-0769">Symport</keyword>
<dbReference type="PROSITE" id="PS50850">
    <property type="entry name" value="MFS"/>
    <property type="match status" value="1"/>
</dbReference>
<feature type="transmembrane region" description="Helical" evidence="8">
    <location>
        <begin position="104"/>
        <end position="123"/>
    </location>
</feature>
<keyword evidence="2" id="KW-0813">Transport</keyword>
<dbReference type="InterPro" id="IPR036259">
    <property type="entry name" value="MFS_trans_sf"/>
</dbReference>
<dbReference type="PANTHER" id="PTHR43528:SF7">
    <property type="entry name" value="MFS TRANSPORTER"/>
    <property type="match status" value="1"/>
</dbReference>
<evidence type="ECO:0000313" key="11">
    <source>
        <dbReference type="Proteomes" id="UP000324194"/>
    </source>
</evidence>
<keyword evidence="4 8" id="KW-0812">Transmembrane</keyword>
<evidence type="ECO:0000256" key="2">
    <source>
        <dbReference type="ARBA" id="ARBA00022448"/>
    </source>
</evidence>
<name>A0A5E4PG49_9COXI</name>
<dbReference type="InterPro" id="IPR051084">
    <property type="entry name" value="H+-coupled_symporters"/>
</dbReference>
<dbReference type="FunFam" id="1.20.1250.20:FF:000001">
    <property type="entry name" value="Dicarboxylate MFS transporter"/>
    <property type="match status" value="1"/>
</dbReference>
<dbReference type="InterPro" id="IPR020846">
    <property type="entry name" value="MFS_dom"/>
</dbReference>
<feature type="transmembrane region" description="Helical" evidence="8">
    <location>
        <begin position="40"/>
        <end position="60"/>
    </location>
</feature>
<evidence type="ECO:0000256" key="3">
    <source>
        <dbReference type="ARBA" id="ARBA00022475"/>
    </source>
</evidence>
<feature type="transmembrane region" description="Helical" evidence="8">
    <location>
        <begin position="179"/>
        <end position="198"/>
    </location>
</feature>
<feature type="domain" description="Major facilitator superfamily (MFS) profile" evidence="9">
    <location>
        <begin position="8"/>
        <end position="413"/>
    </location>
</feature>
<accession>A0A5E4PG49</accession>
<dbReference type="PANTHER" id="PTHR43528">
    <property type="entry name" value="ALPHA-KETOGLUTARATE PERMEASE"/>
    <property type="match status" value="1"/>
</dbReference>
<dbReference type="Proteomes" id="UP000324194">
    <property type="component" value="Chromosome 1"/>
</dbReference>
<sequence>MRPDQRKLIFLSSLGGVLEFYDFIIYALFAGYIANAFFPAANALMGLIVTFATFAIGYLVRPLGGVIFGHYGDRIGRKTTFTFSIFMMALATLGIGLIPDYAAIGIAAPILVILLRLLQGFSIGGEIPGAIAYVSESLPEKKGYACGVIFCALTMGIVLGSLVQACVINVFNDVQMQSYGWRIPFVAGGVFGLISYFMRRELRESSQFLQIEKEVEAFPLGAVCREQLAVVVAGIFIIASCAAIVTSLFLFIPAYFSKVLDLPATAYIWQRTAAIAFGSVLCIPFGWLSDKVNLKKLLLTLNLATCLMAFPIYYIYAHFPAWFSAAFIASAVLTGFSAGIVPVVISELFPTRIRYSGIAMSYNLGFAIFGGLTPFFSLSLVYYTGSVISPALYVFSVAFLALMASIWISRRTSSISRLQADQSSSQVLEC</sequence>
<keyword evidence="7 8" id="KW-0472">Membrane</keyword>
<reference evidence="10 11" key="1">
    <citation type="submission" date="2019-08" db="EMBL/GenBank/DDBJ databases">
        <authorList>
            <person name="Guy L."/>
        </authorList>
    </citation>
    <scope>NUCLEOTIDE SEQUENCE [LARGE SCALE GENOMIC DNA]</scope>
    <source>
        <strain evidence="10 11">SGT-108</strain>
    </source>
</reference>
<feature type="transmembrane region" description="Helical" evidence="8">
    <location>
        <begin position="297"/>
        <end position="316"/>
    </location>
</feature>
<evidence type="ECO:0000256" key="1">
    <source>
        <dbReference type="ARBA" id="ARBA00004651"/>
    </source>
</evidence>
<dbReference type="GO" id="GO:0005886">
    <property type="term" value="C:plasma membrane"/>
    <property type="evidence" value="ECO:0007669"/>
    <property type="project" value="UniProtKB-SubCell"/>
</dbReference>
<feature type="transmembrane region" description="Helical" evidence="8">
    <location>
        <begin position="228"/>
        <end position="256"/>
    </location>
</feature>
<proteinExistence type="predicted"/>
<dbReference type="OrthoDB" id="3690818at2"/>
<dbReference type="AlphaFoldDB" id="A0A5E4PG49"/>
<keyword evidence="3" id="KW-1003">Cell membrane</keyword>
<gene>
    <name evidence="10" type="primary">proP_1</name>
    <name evidence="10" type="ORF">AQUSIP_07780</name>
</gene>
<dbReference type="SUPFAM" id="SSF103473">
    <property type="entry name" value="MFS general substrate transporter"/>
    <property type="match status" value="1"/>
</dbReference>
<dbReference type="Gene3D" id="1.20.1250.20">
    <property type="entry name" value="MFS general substrate transporter like domains"/>
    <property type="match status" value="1"/>
</dbReference>
<dbReference type="EMBL" id="LR699119">
    <property type="protein sequence ID" value="VVC75488.1"/>
    <property type="molecule type" value="Genomic_DNA"/>
</dbReference>
<evidence type="ECO:0000256" key="5">
    <source>
        <dbReference type="ARBA" id="ARBA00022847"/>
    </source>
</evidence>
<evidence type="ECO:0000259" key="9">
    <source>
        <dbReference type="PROSITE" id="PS50850"/>
    </source>
</evidence>
<evidence type="ECO:0000256" key="6">
    <source>
        <dbReference type="ARBA" id="ARBA00022989"/>
    </source>
</evidence>
<dbReference type="InterPro" id="IPR011701">
    <property type="entry name" value="MFS"/>
</dbReference>
<dbReference type="KEGG" id="asip:AQUSIP_07780"/>
<evidence type="ECO:0000256" key="7">
    <source>
        <dbReference type="ARBA" id="ARBA00023136"/>
    </source>
</evidence>
<dbReference type="GO" id="GO:0015293">
    <property type="term" value="F:symporter activity"/>
    <property type="evidence" value="ECO:0007669"/>
    <property type="project" value="UniProtKB-KW"/>
</dbReference>
<evidence type="ECO:0000313" key="10">
    <source>
        <dbReference type="EMBL" id="VVC75488.1"/>
    </source>
</evidence>
<feature type="transmembrane region" description="Helical" evidence="8">
    <location>
        <begin position="322"/>
        <end position="345"/>
    </location>
</feature>
<organism evidence="10 11">
    <name type="scientific">Aquicella siphonis</name>
    <dbReference type="NCBI Taxonomy" id="254247"/>
    <lineage>
        <taxon>Bacteria</taxon>
        <taxon>Pseudomonadati</taxon>
        <taxon>Pseudomonadota</taxon>
        <taxon>Gammaproteobacteria</taxon>
        <taxon>Legionellales</taxon>
        <taxon>Coxiellaceae</taxon>
        <taxon>Aquicella</taxon>
    </lineage>
</organism>
<feature type="transmembrane region" description="Helical" evidence="8">
    <location>
        <begin position="81"/>
        <end position="98"/>
    </location>
</feature>
<feature type="transmembrane region" description="Helical" evidence="8">
    <location>
        <begin position="391"/>
        <end position="409"/>
    </location>
</feature>
<protein>
    <submittedName>
        <fullName evidence="10">Proline/betaine transporter</fullName>
    </submittedName>
</protein>